<evidence type="ECO:0000313" key="2">
    <source>
        <dbReference type="EMBL" id="SEC10543.1"/>
    </source>
</evidence>
<organism evidence="2 3">
    <name type="scientific">Pseudomonas taetrolens</name>
    <dbReference type="NCBI Taxonomy" id="47884"/>
    <lineage>
        <taxon>Bacteria</taxon>
        <taxon>Pseudomonadati</taxon>
        <taxon>Pseudomonadota</taxon>
        <taxon>Gammaproteobacteria</taxon>
        <taxon>Pseudomonadales</taxon>
        <taxon>Pseudomonadaceae</taxon>
        <taxon>Pseudomonas</taxon>
    </lineage>
</organism>
<dbReference type="Proteomes" id="UP000183155">
    <property type="component" value="Unassembled WGS sequence"/>
</dbReference>
<dbReference type="InterPro" id="IPR012661">
    <property type="entry name" value="CHP02448"/>
</dbReference>
<reference evidence="2 3" key="1">
    <citation type="submission" date="2016-10" db="EMBL/GenBank/DDBJ databases">
        <authorList>
            <person name="Varghese N."/>
            <person name="Submissions S."/>
        </authorList>
    </citation>
    <scope>NUCLEOTIDE SEQUENCE [LARGE SCALE GENOMIC DNA]</scope>
    <source>
        <strain evidence="2 3">BS3652</strain>
    </source>
</reference>
<gene>
    <name evidence="2" type="ORF">SAMN04490203_1808</name>
</gene>
<evidence type="ECO:0000313" key="3">
    <source>
        <dbReference type="Proteomes" id="UP000183155"/>
    </source>
</evidence>
<dbReference type="EMBL" id="FNRS01000001">
    <property type="protein sequence ID" value="SEC10543.1"/>
    <property type="molecule type" value="Genomic_DNA"/>
</dbReference>
<dbReference type="NCBIfam" id="TIGR02448">
    <property type="entry name" value="conserverd hypothetical protein"/>
    <property type="match status" value="1"/>
</dbReference>
<feature type="signal peptide" evidence="1">
    <location>
        <begin position="1"/>
        <end position="23"/>
    </location>
</feature>
<accession>A0A1H4PSX2</accession>
<proteinExistence type="predicted"/>
<comment type="caution">
    <text evidence="2">The sequence shown here is derived from an EMBL/GenBank/DDBJ whole genome shotgun (WGS) entry which is preliminary data.</text>
</comment>
<evidence type="ECO:0000256" key="1">
    <source>
        <dbReference type="SAM" id="SignalP"/>
    </source>
</evidence>
<dbReference type="RefSeq" id="WP_048383297.1">
    <property type="nucleotide sequence ID" value="NZ_FNRS01000001.1"/>
</dbReference>
<keyword evidence="3" id="KW-1185">Reference proteome</keyword>
<protein>
    <submittedName>
        <fullName evidence="2">Uncharacterized protein</fullName>
    </submittedName>
</protein>
<feature type="chain" id="PRO_5045428476" evidence="1">
    <location>
        <begin position="24"/>
        <end position="105"/>
    </location>
</feature>
<dbReference type="Pfam" id="PF09498">
    <property type="entry name" value="DUF2388"/>
    <property type="match status" value="1"/>
</dbReference>
<keyword evidence="1" id="KW-0732">Signal</keyword>
<name>A0A1H4PSX2_PSETA</name>
<sequence length="105" mass="11502">MYKVFAVIASFHVFLLFSGSAMAINKFWLETVFSSTTVGTSYLSSRDNKQVLAVQDDATSFVASDGELQGPYLLASLNQYRAAHPESTVSARELAIQILLVNCCE</sequence>